<protein>
    <submittedName>
        <fullName evidence="1">Uncharacterized protein</fullName>
    </submittedName>
</protein>
<gene>
    <name evidence="1" type="ORF">ARN_37010</name>
</gene>
<dbReference type="EMBL" id="FN545284">
    <property type="protein sequence ID" value="CBA76651.1"/>
    <property type="molecule type" value="Genomic_DNA"/>
</dbReference>
<sequence>ESNLSALEHSVRHFCSFSHAIGLITANNRSEWLRLSFCIEVNIKYAFLTAYQPCEPHCVPNIQNLAKLYMKIRFYKVLFSVLPIIFSSRSDPNKTFKYT</sequence>
<evidence type="ECO:0000313" key="1">
    <source>
        <dbReference type="EMBL" id="CBA76651.1"/>
    </source>
</evidence>
<organism evidence="1">
    <name type="scientific">Arsenophonus nasoniae</name>
    <name type="common">son-killer infecting Nasonia vitripennis</name>
    <dbReference type="NCBI Taxonomy" id="638"/>
    <lineage>
        <taxon>Bacteria</taxon>
        <taxon>Pseudomonadati</taxon>
        <taxon>Pseudomonadota</taxon>
        <taxon>Gammaproteobacteria</taxon>
        <taxon>Enterobacterales</taxon>
        <taxon>Morganellaceae</taxon>
        <taxon>Arsenophonus</taxon>
    </lineage>
</organism>
<reference evidence="1" key="1">
    <citation type="journal article" date="2010" name="Insect Mol. Biol.">
        <title>The draft genome sequence of Arsenophonus nasoniae, son-killer bacterium of Nasonia vitripennis, reveals genes associated with virulence and symbiosis.</title>
        <authorList>
            <person name="Wilkes T."/>
            <person name="Darby A.C."/>
            <person name="Choi J."/>
            <person name="Colborne J.K."/>
            <person name="Werren J.H."/>
            <person name="Hurst G.D.D."/>
        </authorList>
    </citation>
    <scope>NUCLEOTIDE SEQUENCE</scope>
</reference>
<name>D2U4R9_9GAMM</name>
<feature type="non-terminal residue" evidence="1">
    <location>
        <position position="1"/>
    </location>
</feature>
<dbReference type="AlphaFoldDB" id="D2U4R9"/>
<accession>D2U4R9</accession>
<proteinExistence type="predicted"/>